<dbReference type="PANTHER" id="PTHR38439">
    <property type="entry name" value="AURACYANIN-B"/>
    <property type="match status" value="1"/>
</dbReference>
<protein>
    <submittedName>
        <fullName evidence="7">Azurin</fullName>
    </submittedName>
</protein>
<dbReference type="SUPFAM" id="SSF49503">
    <property type="entry name" value="Cupredoxins"/>
    <property type="match status" value="1"/>
</dbReference>
<evidence type="ECO:0000256" key="1">
    <source>
        <dbReference type="ARBA" id="ARBA00022448"/>
    </source>
</evidence>
<evidence type="ECO:0000256" key="3">
    <source>
        <dbReference type="ARBA" id="ARBA00022982"/>
    </source>
</evidence>
<evidence type="ECO:0000259" key="6">
    <source>
        <dbReference type="Pfam" id="PF00127"/>
    </source>
</evidence>
<dbReference type="GO" id="GO:0005507">
    <property type="term" value="F:copper ion binding"/>
    <property type="evidence" value="ECO:0007669"/>
    <property type="project" value="InterPro"/>
</dbReference>
<dbReference type="Proteomes" id="UP000294616">
    <property type="component" value="Unassembled WGS sequence"/>
</dbReference>
<dbReference type="InterPro" id="IPR050845">
    <property type="entry name" value="Cu-binding_ET"/>
</dbReference>
<feature type="chain" id="PRO_5020900685" evidence="5">
    <location>
        <begin position="38"/>
        <end position="221"/>
    </location>
</feature>
<organism evidence="7 8">
    <name type="scientific">Albibacterium bauzanense</name>
    <dbReference type="NCBI Taxonomy" id="653929"/>
    <lineage>
        <taxon>Bacteria</taxon>
        <taxon>Pseudomonadati</taxon>
        <taxon>Bacteroidota</taxon>
        <taxon>Sphingobacteriia</taxon>
        <taxon>Sphingobacteriales</taxon>
        <taxon>Sphingobacteriaceae</taxon>
        <taxon>Albibacterium</taxon>
    </lineage>
</organism>
<keyword evidence="1" id="KW-0813">Transport</keyword>
<dbReference type="Pfam" id="PF00127">
    <property type="entry name" value="Copper-bind"/>
    <property type="match status" value="1"/>
</dbReference>
<dbReference type="AlphaFoldDB" id="A0A4R1M1H9"/>
<dbReference type="Gene3D" id="2.60.40.420">
    <property type="entry name" value="Cupredoxins - blue copper proteins"/>
    <property type="match status" value="1"/>
</dbReference>
<keyword evidence="3" id="KW-0249">Electron transport</keyword>
<keyword evidence="5" id="KW-0732">Signal</keyword>
<evidence type="ECO:0000256" key="4">
    <source>
        <dbReference type="ARBA" id="ARBA00023008"/>
    </source>
</evidence>
<proteinExistence type="predicted"/>
<dbReference type="InterPro" id="IPR028871">
    <property type="entry name" value="BlueCu_1_BS"/>
</dbReference>
<dbReference type="EMBL" id="SMGO01000001">
    <property type="protein sequence ID" value="TCK85177.1"/>
    <property type="molecule type" value="Genomic_DNA"/>
</dbReference>
<reference evidence="7 8" key="1">
    <citation type="submission" date="2019-03" db="EMBL/GenBank/DDBJ databases">
        <title>Genomic Encyclopedia of Archaeal and Bacterial Type Strains, Phase II (KMG-II): from individual species to whole genera.</title>
        <authorList>
            <person name="Goeker M."/>
        </authorList>
    </citation>
    <scope>NUCLEOTIDE SEQUENCE [LARGE SCALE GENOMIC DNA]</scope>
    <source>
        <strain evidence="7 8">DSM 22554</strain>
    </source>
</reference>
<evidence type="ECO:0000256" key="2">
    <source>
        <dbReference type="ARBA" id="ARBA00022723"/>
    </source>
</evidence>
<dbReference type="PROSITE" id="PS00196">
    <property type="entry name" value="COPPER_BLUE"/>
    <property type="match status" value="1"/>
</dbReference>
<dbReference type="PANTHER" id="PTHR38439:SF2">
    <property type="entry name" value="OUTER MEMBRANE PROTEIN H.8"/>
    <property type="match status" value="1"/>
</dbReference>
<comment type="caution">
    <text evidence="7">The sequence shown here is derived from an EMBL/GenBank/DDBJ whole genome shotgun (WGS) entry which is preliminary data.</text>
</comment>
<evidence type="ECO:0000256" key="5">
    <source>
        <dbReference type="SAM" id="SignalP"/>
    </source>
</evidence>
<feature type="domain" description="Blue (type 1) copper" evidence="6">
    <location>
        <begin position="111"/>
        <end position="219"/>
    </location>
</feature>
<dbReference type="GO" id="GO:0009055">
    <property type="term" value="F:electron transfer activity"/>
    <property type="evidence" value="ECO:0007669"/>
    <property type="project" value="InterPro"/>
</dbReference>
<keyword evidence="8" id="KW-1185">Reference proteome</keyword>
<evidence type="ECO:0000313" key="8">
    <source>
        <dbReference type="Proteomes" id="UP000294616"/>
    </source>
</evidence>
<dbReference type="CDD" id="cd04233">
    <property type="entry name" value="Auracyanin"/>
    <property type="match status" value="1"/>
</dbReference>
<dbReference type="InterPro" id="IPR008972">
    <property type="entry name" value="Cupredoxin"/>
</dbReference>
<evidence type="ECO:0000313" key="7">
    <source>
        <dbReference type="EMBL" id="TCK85177.1"/>
    </source>
</evidence>
<feature type="signal peptide" evidence="5">
    <location>
        <begin position="1"/>
        <end position="37"/>
    </location>
</feature>
<keyword evidence="4" id="KW-0186">Copper</keyword>
<name>A0A4R1M1H9_9SPHI</name>
<dbReference type="InterPro" id="IPR000923">
    <property type="entry name" value="BlueCu_1"/>
</dbReference>
<accession>A0A4R1M1H9</accession>
<keyword evidence="2" id="KW-0479">Metal-binding</keyword>
<sequence length="221" mass="23873">MLNEIINLRTINKQLNYMTKNIMLLLCGILCAQYAFSQNSISLANSNAMASNIEKPMSHDHMAMNHVSMTDVPAAKAVRSADDAAKRVTTMPASWKGVVDKTIALGTLPGLKFDAAAISVKAGSKVKLTFNNKDVMPHNFVLTDIGAGTEVGQLALKLGAKGAEMDYVPSTPKVLEYTSIIDPNKSETIYFNAPSKPGSYPFICSFPGHYIIMKGVITVTQ</sequence>
<gene>
    <name evidence="7" type="ORF">C8N28_0477</name>
</gene>